<gene>
    <name evidence="5" type="ORF">H696_03286</name>
</gene>
<feature type="chain" id="PRO_5001566355" evidence="3">
    <location>
        <begin position="20"/>
        <end position="1527"/>
    </location>
</feature>
<evidence type="ECO:0000256" key="3">
    <source>
        <dbReference type="SAM" id="SignalP"/>
    </source>
</evidence>
<dbReference type="SUPFAM" id="SSF56112">
    <property type="entry name" value="Protein kinase-like (PK-like)"/>
    <property type="match status" value="1"/>
</dbReference>
<name>A0A058Z8G2_FONAL</name>
<dbReference type="SMART" id="SM00181">
    <property type="entry name" value="EGF"/>
    <property type="match status" value="14"/>
</dbReference>
<dbReference type="InterPro" id="IPR000719">
    <property type="entry name" value="Prot_kinase_dom"/>
</dbReference>
<feature type="region of interest" description="Disordered" evidence="1">
    <location>
        <begin position="960"/>
        <end position="980"/>
    </location>
</feature>
<keyword evidence="2" id="KW-0812">Transmembrane</keyword>
<organism evidence="5">
    <name type="scientific">Fonticula alba</name>
    <name type="common">Slime mold</name>
    <dbReference type="NCBI Taxonomy" id="691883"/>
    <lineage>
        <taxon>Eukaryota</taxon>
        <taxon>Rotosphaerida</taxon>
        <taxon>Fonticulaceae</taxon>
        <taxon>Fonticula</taxon>
    </lineage>
</organism>
<dbReference type="EMBL" id="KB932205">
    <property type="protein sequence ID" value="KCV69822.1"/>
    <property type="molecule type" value="Genomic_DNA"/>
</dbReference>
<dbReference type="OrthoDB" id="300641at2759"/>
<dbReference type="GeneID" id="20528011"/>
<dbReference type="PROSITE" id="PS50011">
    <property type="entry name" value="PROTEIN_KINASE_DOM"/>
    <property type="match status" value="1"/>
</dbReference>
<dbReference type="eggNOG" id="KOG3525">
    <property type="taxonomic scope" value="Eukaryota"/>
</dbReference>
<dbReference type="InterPro" id="IPR000742">
    <property type="entry name" value="EGF"/>
</dbReference>
<keyword evidence="5" id="KW-0808">Transferase</keyword>
<dbReference type="Gene3D" id="1.10.510.10">
    <property type="entry name" value="Transferase(Phosphotransferase) domain 1"/>
    <property type="match status" value="1"/>
</dbReference>
<dbReference type="InterPro" id="IPR009030">
    <property type="entry name" value="Growth_fac_rcpt_cys_sf"/>
</dbReference>
<protein>
    <submittedName>
        <fullName evidence="5">Serine/threonine protein kinase</fullName>
    </submittedName>
</protein>
<keyword evidence="2" id="KW-1133">Transmembrane helix</keyword>
<sequence>MRRSGLLLFLLALLVLVAARPAAGLAGCPAGCSACAGGNCTRCEAGLFLLTAKSPHACLAACPADYPSKLRSGSVDTCIVEMIPGCEYLRDTGSDFHCEACFPGAGLRDVFTCVPCEPGCSRCAGPGECTACAPGHFLAAGQCAACPAGCSQCQADRCTECPPGEVLSEGACAAACPGGSFARAGVCEACQPGCAACTVDACTACAPGRLLHAGACVEACPGGFFPLAGACGPCDSSCAACLSEGECTACAAGRLALGKACVEACPAGTFAQAGACVACHGSCATCASGHACLACGPGLRFRHPTPGEASLCTATCPPGQAAGPARCVLCPRGCTDCTADGLDCVACAEGLHLAEDGAARRRCLPDCPAGSFADRGLICTACHPSCAACRGPDACDACRPGGWVFAEPDPAAGPGLCTDRCAPGWLAVPEPAGRGRCRPCAPECDLCEGAADRCTRCAAGAGPATDAGLPGPCAACAAGCASCSAEGRCLACREGLWLTGTGACVGACPAGWFADPAPGAGECLPCAPECAACHGPRADQCHSCAPGLDHIGSSCVWPCPAGAFRPADNPAAACQPCHVSCAVCNGPTDSHCWDCAGAELVQQGGRCVQLCAGGFTPEAGRCRACHFTCATCDGTRAGECLDCRPGLVSVFGPAGPDTDHLGRPRPRRRRRCDAQCPTGWALDRAAGQAVCMPCPEGCLLCGGGGGGGGACEQCQRGWLLVPASGQCAGACPAGMAPVGAACVPCHGDCSACFGPGAGHCISCAAEAGQRLLLGGVCLPVGAGCPEGLYADRATGACQPCPSDCRACSQADQCTGCRPGVPLYQGRCLAAACPAGTFADMAPHPGDMPGDEPAARCAACHASCARCGGPLPGDCLRCPADRLLAPDGRCVEECPPGTGAGPGRAACIPCPAGCTDCQAPSPGPEPADLRCTRCLPGLHLTMAGGCAPLCPPGEFAPRPGADPAAPAPALAPAPGQVPPSDPGPGQRCAPCAAACQTCAHQAAQCTGCRHPAEWLLLLGDRGARCLAGASCPGRDFVPGATPEGDRLCIPCAEAGCADCSRDPAAGPVSCTRAPAGSSSPPSCPAAVGCRRCREGLLLLAPAGQPARCLDACPEGHFPGATDCRPCARGCIRCDGPDDGHCLEQAADPNGRHGARRRALAIGLGVGLPMLLLLVLLLATGMAFCRRRRRRGPLAKKDMLDENATVLNTIVEISLPGRALVSLEADLAPTDQSLGKGKQATVYAARPVGAGLRDRLACPDLVAVKLFHDNRSPGTGGKSLFHSEVALLWMLRGCEHVVQMYAYSESPPAIVLELFQTPLDRLLQATEVDLPPGQRLGLMRDIAAGLGAMHAQGVAHCDVKAANVLARRLPDGRWYPALCDLGGAKNTSDLRASALVSEAANVDLLSIAYASPERLESIFRRQQMPPVQYLPADIYALAVTSWSILTRLPPSAVNKGLPLAKLAREIVAGYRPPVDRLREGHFGPGVEAPLAALLQDAWAGEASDRPTAAGFHDRTVAIILAQGAPPVPQ</sequence>
<dbReference type="InterPro" id="IPR053215">
    <property type="entry name" value="TKL_Ser/Thr_kinase"/>
</dbReference>
<feature type="domain" description="Protein kinase" evidence="4">
    <location>
        <begin position="1226"/>
        <end position="1513"/>
    </location>
</feature>
<evidence type="ECO:0000313" key="6">
    <source>
        <dbReference type="Proteomes" id="UP000030693"/>
    </source>
</evidence>
<proteinExistence type="predicted"/>
<evidence type="ECO:0000313" key="5">
    <source>
        <dbReference type="EMBL" id="KCV69822.1"/>
    </source>
</evidence>
<evidence type="ECO:0000256" key="2">
    <source>
        <dbReference type="SAM" id="Phobius"/>
    </source>
</evidence>
<dbReference type="Gene3D" id="2.10.220.10">
    <property type="entry name" value="Hormone Receptor, Insulin-like Growth Factor Receptor 1, Chain A, domain 2"/>
    <property type="match status" value="13"/>
</dbReference>
<dbReference type="SMART" id="SM00261">
    <property type="entry name" value="FU"/>
    <property type="match status" value="19"/>
</dbReference>
<keyword evidence="6" id="KW-1185">Reference proteome</keyword>
<dbReference type="Pfam" id="PF00069">
    <property type="entry name" value="Pkinase"/>
    <property type="match status" value="1"/>
</dbReference>
<feature type="compositionally biased region" description="Pro residues" evidence="1">
    <location>
        <begin position="964"/>
        <end position="980"/>
    </location>
</feature>
<dbReference type="SUPFAM" id="SSF57184">
    <property type="entry name" value="Growth factor receptor domain"/>
    <property type="match status" value="8"/>
</dbReference>
<dbReference type="InterPro" id="IPR011009">
    <property type="entry name" value="Kinase-like_dom_sf"/>
</dbReference>
<dbReference type="eggNOG" id="KOG0192">
    <property type="taxonomic scope" value="Eukaryota"/>
</dbReference>
<dbReference type="OMA" id="NPCAEGV"/>
<dbReference type="RefSeq" id="XP_009495428.1">
    <property type="nucleotide sequence ID" value="XM_009497153.1"/>
</dbReference>
<dbReference type="PANTHER" id="PTHR45756">
    <property type="entry name" value="PALMITOYLTRANSFERASE"/>
    <property type="match status" value="1"/>
</dbReference>
<evidence type="ECO:0000259" key="4">
    <source>
        <dbReference type="PROSITE" id="PS50011"/>
    </source>
</evidence>
<keyword evidence="5" id="KW-0418">Kinase</keyword>
<reference evidence="5" key="1">
    <citation type="submission" date="2013-04" db="EMBL/GenBank/DDBJ databases">
        <title>The Genome Sequence of Fonticula alba ATCC 38817.</title>
        <authorList>
            <consortium name="The Broad Institute Genomics Platform"/>
            <person name="Russ C."/>
            <person name="Cuomo C."/>
            <person name="Burger G."/>
            <person name="Gray M.W."/>
            <person name="Holland P.W.H."/>
            <person name="King N."/>
            <person name="Lang F.B.F."/>
            <person name="Roger A.J."/>
            <person name="Ruiz-Trillo I."/>
            <person name="Brown M."/>
            <person name="Walker B."/>
            <person name="Young S."/>
            <person name="Zeng Q."/>
            <person name="Gargeya S."/>
            <person name="Fitzgerald M."/>
            <person name="Haas B."/>
            <person name="Abouelleil A."/>
            <person name="Allen A.W."/>
            <person name="Alvarado L."/>
            <person name="Arachchi H.M."/>
            <person name="Berlin A.M."/>
            <person name="Chapman S.B."/>
            <person name="Gainer-Dewar J."/>
            <person name="Goldberg J."/>
            <person name="Griggs A."/>
            <person name="Gujja S."/>
            <person name="Hansen M."/>
            <person name="Howarth C."/>
            <person name="Imamovic A."/>
            <person name="Ireland A."/>
            <person name="Larimer J."/>
            <person name="McCowan C."/>
            <person name="Murphy C."/>
            <person name="Pearson M."/>
            <person name="Poon T.W."/>
            <person name="Priest M."/>
            <person name="Roberts A."/>
            <person name="Saif S."/>
            <person name="Shea T."/>
            <person name="Sisk P."/>
            <person name="Sykes S."/>
            <person name="Wortman J."/>
            <person name="Nusbaum C."/>
            <person name="Birren B."/>
        </authorList>
    </citation>
    <scope>NUCLEOTIDE SEQUENCE [LARGE SCALE GENOMIC DNA]</scope>
    <source>
        <strain evidence="5">ATCC 38817</strain>
    </source>
</reference>
<feature type="transmembrane region" description="Helical" evidence="2">
    <location>
        <begin position="1157"/>
        <end position="1182"/>
    </location>
</feature>
<dbReference type="InterPro" id="IPR006212">
    <property type="entry name" value="Furin_repeat"/>
</dbReference>
<keyword evidence="2" id="KW-0472">Membrane</keyword>
<dbReference type="GO" id="GO:0004674">
    <property type="term" value="F:protein serine/threonine kinase activity"/>
    <property type="evidence" value="ECO:0007669"/>
    <property type="project" value="UniProtKB-KW"/>
</dbReference>
<dbReference type="GO" id="GO:0005524">
    <property type="term" value="F:ATP binding"/>
    <property type="evidence" value="ECO:0007669"/>
    <property type="project" value="InterPro"/>
</dbReference>
<keyword evidence="5" id="KW-0723">Serine/threonine-protein kinase</keyword>
<feature type="signal peptide" evidence="3">
    <location>
        <begin position="1"/>
        <end position="19"/>
    </location>
</feature>
<dbReference type="CDD" id="cd00064">
    <property type="entry name" value="FU"/>
    <property type="match status" value="5"/>
</dbReference>
<dbReference type="Proteomes" id="UP000030693">
    <property type="component" value="Unassembled WGS sequence"/>
</dbReference>
<accession>A0A058Z8G2</accession>
<keyword evidence="3" id="KW-0732">Signal</keyword>
<dbReference type="SMART" id="SM00220">
    <property type="entry name" value="S_TKc"/>
    <property type="match status" value="1"/>
</dbReference>
<dbReference type="PANTHER" id="PTHR45756:SF1">
    <property type="entry name" value="PROTEIN KINASE DOMAIN CONTAINING PROTEIN"/>
    <property type="match status" value="1"/>
</dbReference>
<evidence type="ECO:0000256" key="1">
    <source>
        <dbReference type="SAM" id="MobiDB-lite"/>
    </source>
</evidence>